<evidence type="ECO:0000256" key="8">
    <source>
        <dbReference type="ARBA" id="ARBA00023136"/>
    </source>
</evidence>
<dbReference type="InterPro" id="IPR004570">
    <property type="entry name" value="Phosphatidylglycerol_P_synth"/>
</dbReference>
<feature type="transmembrane region" description="Helical" evidence="14">
    <location>
        <begin position="114"/>
        <end position="132"/>
    </location>
</feature>
<dbReference type="InterPro" id="IPR050324">
    <property type="entry name" value="CDP-alcohol_PTase-I"/>
</dbReference>
<keyword evidence="4 12" id="KW-0808">Transferase</keyword>
<dbReference type="PANTHER" id="PTHR14269:SF62">
    <property type="entry name" value="CDP-DIACYLGLYCEROL--GLYCEROL-3-PHOSPHATE 3-PHOSPHATIDYLTRANSFERASE 1, CHLOROPLASTIC"/>
    <property type="match status" value="1"/>
</dbReference>
<dbReference type="OrthoDB" id="9796672at2"/>
<dbReference type="KEGG" id="mphc:DMC14_001850"/>
<evidence type="ECO:0000256" key="10">
    <source>
        <dbReference type="ARBA" id="ARBA00023264"/>
    </source>
</evidence>
<keyword evidence="10" id="KW-1208">Phospholipid metabolism</keyword>
<evidence type="ECO:0000256" key="5">
    <source>
        <dbReference type="ARBA" id="ARBA00022692"/>
    </source>
</evidence>
<evidence type="ECO:0000256" key="11">
    <source>
        <dbReference type="NCBIfam" id="TIGR00560"/>
    </source>
</evidence>
<accession>A0A3T0TU91</accession>
<dbReference type="Proteomes" id="UP000256585">
    <property type="component" value="Chromosome"/>
</dbReference>
<evidence type="ECO:0000256" key="6">
    <source>
        <dbReference type="ARBA" id="ARBA00022989"/>
    </source>
</evidence>
<evidence type="ECO:0000256" key="2">
    <source>
        <dbReference type="ARBA" id="ARBA00010441"/>
    </source>
</evidence>
<evidence type="ECO:0000256" key="4">
    <source>
        <dbReference type="ARBA" id="ARBA00022679"/>
    </source>
</evidence>
<keyword evidence="7" id="KW-0443">Lipid metabolism</keyword>
<protein>
    <recommendedName>
        <fullName evidence="11">CDP-diacylglycerol--glycerol-3-phosphate 3-phosphatidyltransferase</fullName>
        <ecNumber evidence="11">2.7.8.5</ecNumber>
    </recommendedName>
</protein>
<dbReference type="EMBL" id="CP033058">
    <property type="protein sequence ID" value="AZZ65526.1"/>
    <property type="molecule type" value="Genomic_DNA"/>
</dbReference>
<feature type="region of interest" description="Disordered" evidence="13">
    <location>
        <begin position="271"/>
        <end position="295"/>
    </location>
</feature>
<reference evidence="15" key="1">
    <citation type="submission" date="2019-03" db="EMBL/GenBank/DDBJ databases">
        <title>Draft Sequence and Annotation of the Mycoplasma phocicerebrale Strain 1049T Genome.</title>
        <authorList>
            <person name="Frasca S.Jr."/>
            <person name="Kutish G.F."/>
            <person name="Castellanos Gell J."/>
            <person name="Michaels D.L."/>
            <person name="Brown D.R."/>
        </authorList>
    </citation>
    <scope>NUCLEOTIDE SEQUENCE</scope>
    <source>
        <strain evidence="15">1049</strain>
    </source>
</reference>
<feature type="compositionally biased region" description="Basic and acidic residues" evidence="13">
    <location>
        <begin position="286"/>
        <end position="295"/>
    </location>
</feature>
<evidence type="ECO:0000256" key="14">
    <source>
        <dbReference type="SAM" id="Phobius"/>
    </source>
</evidence>
<sequence length="295" mass="33724">MKNKEKRIKIKNTEKKPMSKFGVANWLTVLRMVLMIPFIALMSAAFIIVIRYGGAFWYNKISLVGDQTYKVGLSAIYWVNIAIFIISMITDFVDGHIARKTKTVSQFGKIFDPIADKIATTLMLIFLSVMNYSYLPLAILFIIRDILVDGARVYAVKKDIKISANWWGKVKTIIVSIALIAIAFAGPWMAKEDSGKYMNNDLYILYVNIPLIIGLILSWVSGIIYLSKYLKGISKQYNIDIEEEKLRNSTNSEEININNYDENSDIKIQTNELEKDSKDIPNSQKIENEEPFFKS</sequence>
<dbReference type="EC" id="2.7.8.5" evidence="11"/>
<dbReference type="AlphaFoldDB" id="A0A3T0TU91"/>
<dbReference type="GO" id="GO:0046474">
    <property type="term" value="P:glycerophospholipid biosynthetic process"/>
    <property type="evidence" value="ECO:0007669"/>
    <property type="project" value="TreeGrafter"/>
</dbReference>
<proteinExistence type="inferred from homology"/>
<dbReference type="InterPro" id="IPR043130">
    <property type="entry name" value="CDP-OH_PTrfase_TM_dom"/>
</dbReference>
<feature type="transmembrane region" description="Helical" evidence="14">
    <location>
        <begin position="21"/>
        <end position="54"/>
    </location>
</feature>
<feature type="transmembrane region" description="Helical" evidence="14">
    <location>
        <begin position="74"/>
        <end position="93"/>
    </location>
</feature>
<keyword evidence="9" id="KW-0594">Phospholipid biosynthesis</keyword>
<keyword evidence="6 14" id="KW-1133">Transmembrane helix</keyword>
<feature type="transmembrane region" description="Helical" evidence="14">
    <location>
        <begin position="168"/>
        <end position="190"/>
    </location>
</feature>
<evidence type="ECO:0000256" key="9">
    <source>
        <dbReference type="ARBA" id="ARBA00023209"/>
    </source>
</evidence>
<evidence type="ECO:0000256" key="3">
    <source>
        <dbReference type="ARBA" id="ARBA00022516"/>
    </source>
</evidence>
<evidence type="ECO:0000313" key="16">
    <source>
        <dbReference type="Proteomes" id="UP000256585"/>
    </source>
</evidence>
<dbReference type="InterPro" id="IPR000462">
    <property type="entry name" value="CDP-OH_P_trans"/>
</dbReference>
<dbReference type="RefSeq" id="WP_116171644.1">
    <property type="nucleotide sequence ID" value="NZ_CP033058.2"/>
</dbReference>
<dbReference type="PANTHER" id="PTHR14269">
    <property type="entry name" value="CDP-DIACYLGLYCEROL--GLYCEROL-3-PHOSPHATE 3-PHOSPHATIDYLTRANSFERASE-RELATED"/>
    <property type="match status" value="1"/>
</dbReference>
<dbReference type="NCBIfam" id="TIGR00560">
    <property type="entry name" value="pgsA"/>
    <property type="match status" value="1"/>
</dbReference>
<dbReference type="GO" id="GO:0008444">
    <property type="term" value="F:CDP-diacylglycerol-glycerol-3-phosphate 3-phosphatidyltransferase activity"/>
    <property type="evidence" value="ECO:0007669"/>
    <property type="project" value="UniProtKB-UniRule"/>
</dbReference>
<evidence type="ECO:0000256" key="7">
    <source>
        <dbReference type="ARBA" id="ARBA00023098"/>
    </source>
</evidence>
<dbReference type="GO" id="GO:0016020">
    <property type="term" value="C:membrane"/>
    <property type="evidence" value="ECO:0007669"/>
    <property type="project" value="UniProtKB-SubCell"/>
</dbReference>
<keyword evidence="8 14" id="KW-0472">Membrane</keyword>
<keyword evidence="3" id="KW-0444">Lipid biosynthesis</keyword>
<evidence type="ECO:0000256" key="13">
    <source>
        <dbReference type="SAM" id="MobiDB-lite"/>
    </source>
</evidence>
<comment type="subcellular location">
    <subcellularLocation>
        <location evidence="1">Membrane</location>
        <topology evidence="1">Multi-pass membrane protein</topology>
    </subcellularLocation>
</comment>
<dbReference type="InterPro" id="IPR048254">
    <property type="entry name" value="CDP_ALCOHOL_P_TRANSF_CS"/>
</dbReference>
<evidence type="ECO:0000313" key="15">
    <source>
        <dbReference type="EMBL" id="AZZ65526.1"/>
    </source>
</evidence>
<keyword evidence="5 14" id="KW-0812">Transmembrane</keyword>
<feature type="transmembrane region" description="Helical" evidence="14">
    <location>
        <begin position="202"/>
        <end position="226"/>
    </location>
</feature>
<dbReference type="Pfam" id="PF01066">
    <property type="entry name" value="CDP-OH_P_transf"/>
    <property type="match status" value="1"/>
</dbReference>
<dbReference type="Gene3D" id="1.20.120.1760">
    <property type="match status" value="1"/>
</dbReference>
<dbReference type="PROSITE" id="PS00379">
    <property type="entry name" value="CDP_ALCOHOL_P_TRANSF"/>
    <property type="match status" value="1"/>
</dbReference>
<gene>
    <name evidence="15" type="primary">pgsA</name>
    <name evidence="15" type="ORF">DMC14_001850</name>
</gene>
<keyword evidence="16" id="KW-1185">Reference proteome</keyword>
<organism evidence="15 16">
    <name type="scientific">Metamycoplasma phocicerebrale</name>
    <dbReference type="NCBI Taxonomy" id="142649"/>
    <lineage>
        <taxon>Bacteria</taxon>
        <taxon>Bacillati</taxon>
        <taxon>Mycoplasmatota</taxon>
        <taxon>Mycoplasmoidales</taxon>
        <taxon>Metamycoplasmataceae</taxon>
        <taxon>Metamycoplasma</taxon>
    </lineage>
</organism>
<comment type="similarity">
    <text evidence="2 12">Belongs to the CDP-alcohol phosphatidyltransferase class-I family.</text>
</comment>
<evidence type="ECO:0000256" key="12">
    <source>
        <dbReference type="RuleBase" id="RU003750"/>
    </source>
</evidence>
<evidence type="ECO:0000256" key="1">
    <source>
        <dbReference type="ARBA" id="ARBA00004141"/>
    </source>
</evidence>
<name>A0A3T0TU91_9BACT</name>